<organism evidence="1">
    <name type="scientific">Anguilla anguilla</name>
    <name type="common">European freshwater eel</name>
    <name type="synonym">Muraena anguilla</name>
    <dbReference type="NCBI Taxonomy" id="7936"/>
    <lineage>
        <taxon>Eukaryota</taxon>
        <taxon>Metazoa</taxon>
        <taxon>Chordata</taxon>
        <taxon>Craniata</taxon>
        <taxon>Vertebrata</taxon>
        <taxon>Euteleostomi</taxon>
        <taxon>Actinopterygii</taxon>
        <taxon>Neopterygii</taxon>
        <taxon>Teleostei</taxon>
        <taxon>Anguilliformes</taxon>
        <taxon>Anguillidae</taxon>
        <taxon>Anguilla</taxon>
    </lineage>
</organism>
<protein>
    <submittedName>
        <fullName evidence="1">Uncharacterized protein</fullName>
    </submittedName>
</protein>
<reference evidence="1" key="2">
    <citation type="journal article" date="2015" name="Fish Shellfish Immunol.">
        <title>Early steps in the European eel (Anguilla anguilla)-Vibrio vulnificus interaction in the gills: Role of the RtxA13 toxin.</title>
        <authorList>
            <person name="Callol A."/>
            <person name="Pajuelo D."/>
            <person name="Ebbesson L."/>
            <person name="Teles M."/>
            <person name="MacKenzie S."/>
            <person name="Amaro C."/>
        </authorList>
    </citation>
    <scope>NUCLEOTIDE SEQUENCE</scope>
</reference>
<sequence>MTINWLRQIQYSCETYREFGCLVYKASLPKSNDKSSEVNLFRAFDSMNRP</sequence>
<accession>A0A0E9UP97</accession>
<evidence type="ECO:0000313" key="1">
    <source>
        <dbReference type="EMBL" id="JAH67622.1"/>
    </source>
</evidence>
<reference evidence="1" key="1">
    <citation type="submission" date="2014-11" db="EMBL/GenBank/DDBJ databases">
        <authorList>
            <person name="Amaro Gonzalez C."/>
        </authorList>
    </citation>
    <scope>NUCLEOTIDE SEQUENCE</scope>
</reference>
<dbReference type="EMBL" id="GBXM01040955">
    <property type="protein sequence ID" value="JAH67622.1"/>
    <property type="molecule type" value="Transcribed_RNA"/>
</dbReference>
<proteinExistence type="predicted"/>
<dbReference type="AlphaFoldDB" id="A0A0E9UP97"/>
<name>A0A0E9UP97_ANGAN</name>